<dbReference type="GO" id="GO:0005524">
    <property type="term" value="F:ATP binding"/>
    <property type="evidence" value="ECO:0007669"/>
    <property type="project" value="InterPro"/>
</dbReference>
<evidence type="ECO:0000313" key="2">
    <source>
        <dbReference type="EMBL" id="KAK1939893.1"/>
    </source>
</evidence>
<evidence type="ECO:0000259" key="1">
    <source>
        <dbReference type="PROSITE" id="PS50011"/>
    </source>
</evidence>
<evidence type="ECO:0000313" key="3">
    <source>
        <dbReference type="Proteomes" id="UP001259832"/>
    </source>
</evidence>
<dbReference type="Proteomes" id="UP001259832">
    <property type="component" value="Unassembled WGS sequence"/>
</dbReference>
<protein>
    <submittedName>
        <fullName evidence="2">Serine/threonine-protein kinase STY46</fullName>
    </submittedName>
</protein>
<dbReference type="PANTHER" id="PTHR44329:SF214">
    <property type="entry name" value="PROTEIN KINASE DOMAIN-CONTAINING PROTEIN"/>
    <property type="match status" value="1"/>
</dbReference>
<dbReference type="SMART" id="SM00220">
    <property type="entry name" value="S_TKc"/>
    <property type="match status" value="1"/>
</dbReference>
<dbReference type="InterPro" id="IPR000719">
    <property type="entry name" value="Prot_kinase_dom"/>
</dbReference>
<dbReference type="Gene3D" id="1.10.510.10">
    <property type="entry name" value="Transferase(Phosphotransferase) domain 1"/>
    <property type="match status" value="2"/>
</dbReference>
<dbReference type="InterPro" id="IPR011009">
    <property type="entry name" value="Kinase-like_dom_sf"/>
</dbReference>
<dbReference type="PROSITE" id="PS50011">
    <property type="entry name" value="PROTEIN_KINASE_DOM"/>
    <property type="match status" value="2"/>
</dbReference>
<name>A0AAD9LKE7_9STRA</name>
<dbReference type="InterPro" id="IPR001245">
    <property type="entry name" value="Ser-Thr/Tyr_kinase_cat_dom"/>
</dbReference>
<feature type="domain" description="Protein kinase" evidence="1">
    <location>
        <begin position="599"/>
        <end position="850"/>
    </location>
</feature>
<comment type="caution">
    <text evidence="2">The sequence shown here is derived from an EMBL/GenBank/DDBJ whole genome shotgun (WGS) entry which is preliminary data.</text>
</comment>
<keyword evidence="2" id="KW-0808">Transferase</keyword>
<dbReference type="Pfam" id="PF07714">
    <property type="entry name" value="PK_Tyr_Ser-Thr"/>
    <property type="match status" value="2"/>
</dbReference>
<keyword evidence="3" id="KW-1185">Reference proteome</keyword>
<keyword evidence="2" id="KW-0418">Kinase</keyword>
<dbReference type="GO" id="GO:0004674">
    <property type="term" value="F:protein serine/threonine kinase activity"/>
    <property type="evidence" value="ECO:0007669"/>
    <property type="project" value="TreeGrafter"/>
</dbReference>
<dbReference type="InterPro" id="IPR008271">
    <property type="entry name" value="Ser/Thr_kinase_AS"/>
</dbReference>
<dbReference type="Gene3D" id="3.30.200.20">
    <property type="entry name" value="Phosphorylase Kinase, domain 1"/>
    <property type="match status" value="1"/>
</dbReference>
<dbReference type="InterPro" id="IPR051681">
    <property type="entry name" value="Ser/Thr_Kinases-Pseudokinases"/>
</dbReference>
<dbReference type="PANTHER" id="PTHR44329">
    <property type="entry name" value="SERINE/THREONINE-PROTEIN KINASE TNNI3K-RELATED"/>
    <property type="match status" value="1"/>
</dbReference>
<accession>A0AAD9LKE7</accession>
<gene>
    <name evidence="2" type="ORF">P3T76_008216</name>
</gene>
<dbReference type="PROSITE" id="PS00108">
    <property type="entry name" value="PROTEIN_KINASE_ST"/>
    <property type="match status" value="1"/>
</dbReference>
<dbReference type="AlphaFoldDB" id="A0AAD9LKE7"/>
<reference evidence="2" key="1">
    <citation type="submission" date="2023-08" db="EMBL/GenBank/DDBJ databases">
        <title>Reference Genome Resource for the Citrus Pathogen Phytophthora citrophthora.</title>
        <authorList>
            <person name="Moller H."/>
            <person name="Coetzee B."/>
            <person name="Rose L.J."/>
            <person name="Van Niekerk J.M."/>
        </authorList>
    </citation>
    <scope>NUCLEOTIDE SEQUENCE</scope>
    <source>
        <strain evidence="2">STE-U-9442</strain>
    </source>
</reference>
<sequence>MKGPLGHHLGKTLELRTEGDDSSISVSLKCLRYLVRDFENERRLLIKLSDTGRVVVAIQHCLESALDILNLQETEESFTWRNAFQQERNEWMESFKLLLASRWKMKIEIGGKRQRLEVMTRLKYGIERYGDVLTCEEKDVMSDVLKAVGKRSNTVDIPKWFKTSKHDWPYSRTTRVYGTDRQIANEVDVWANLHHPHIRQFFGACHVGKKAFVIHDEHSSVYYYYKPWRSLVEIARGLEYVHGCGLAHRRLTDSNLLLSTDNRGILSGLGLVRQSDILFSSRSLRLCGIETKQQPSPERDICAFGLCIFDLLNPNFVKCNRVKVKQILSPKRLPSSRPDFIDEEEWELLSLMCSSNPEDRIEIRDVIYRMGLLADREDNKRANNSSNDLAERVEVVEKLGLFMVNTLDLTLEAALREVEVLHADLPDFNAVNQPVLSRLQDVFSQLEAATNPLPLDVVESFSLILIRFYDSLDRHGLGGGSLVASVCASRSITTKNYSIHRDLDRLIQSTSLLQSDFSIHDWLPHFQEIQELQRSTLQGYLDKPLPTSDGLGKDSSDDGVLLEYLKRNHANEFAGIGASNTDTSLFPMLPKWFIPPHQVEFGRHIADGSFGSVYEGKWLGTDVVLKQVTTDQGDAENRKQFLREVDLWFSLSDGFLTKLYGACHVGQPFFVCERAVGGTLVDFAKKGMAIWERWACIYKAALGLQYLHNHGIIHGDLKGNNILIGDNLVKLCDFGLASLASSNRKQLTIDDIGAIRWKAPECLLGNGPTFASDIYSFGMCIIEILTGQYPWGDTMPDSTVKLKVTQKEMLPLRPDCMGHKERSLITRMSCFDPEQRIKIGGVVNVVTEILEQFRNG</sequence>
<dbReference type="SUPFAM" id="SSF56112">
    <property type="entry name" value="Protein kinase-like (PK-like)"/>
    <property type="match status" value="2"/>
</dbReference>
<dbReference type="EMBL" id="JASMQC010000015">
    <property type="protein sequence ID" value="KAK1939893.1"/>
    <property type="molecule type" value="Genomic_DNA"/>
</dbReference>
<proteinExistence type="predicted"/>
<feature type="domain" description="Protein kinase" evidence="1">
    <location>
        <begin position="118"/>
        <end position="373"/>
    </location>
</feature>
<organism evidence="2 3">
    <name type="scientific">Phytophthora citrophthora</name>
    <dbReference type="NCBI Taxonomy" id="4793"/>
    <lineage>
        <taxon>Eukaryota</taxon>
        <taxon>Sar</taxon>
        <taxon>Stramenopiles</taxon>
        <taxon>Oomycota</taxon>
        <taxon>Peronosporomycetes</taxon>
        <taxon>Peronosporales</taxon>
        <taxon>Peronosporaceae</taxon>
        <taxon>Phytophthora</taxon>
    </lineage>
</organism>